<dbReference type="CDD" id="cd00882">
    <property type="entry name" value="Ras_like_GTPase"/>
    <property type="match status" value="1"/>
</dbReference>
<dbReference type="PANTHER" id="PTHR36681:SF3">
    <property type="entry name" value="NUCLEAR GTPASE, GERMINAL CENTER-ASSOCIATED, TANDEM DUPLICATE 3"/>
    <property type="match status" value="1"/>
</dbReference>
<name>A0A8H6NFH8_9PEZI</name>
<evidence type="ECO:0000313" key="4">
    <source>
        <dbReference type="EMBL" id="KAF6830641.1"/>
    </source>
</evidence>
<dbReference type="Pfam" id="PF00350">
    <property type="entry name" value="Dynamin_N"/>
    <property type="match status" value="1"/>
</dbReference>
<dbReference type="AlphaFoldDB" id="A0A8H6NFH8"/>
<comment type="caution">
    <text evidence="4">The sequence shown here is derived from an EMBL/GenBank/DDBJ whole genome shotgun (WGS) entry which is preliminary data.</text>
</comment>
<protein>
    <submittedName>
        <fullName evidence="4">Tat pathway signal sequence</fullName>
    </submittedName>
</protein>
<gene>
    <name evidence="4" type="ORF">CPLU01_07224</name>
</gene>
<feature type="compositionally biased region" description="Basic and acidic residues" evidence="1">
    <location>
        <begin position="427"/>
        <end position="436"/>
    </location>
</feature>
<sequence length="963" mass="109288">MAFTSGSTAPGAFPSSSGDHVKPLLADIDERVEAKEKAREAGVSLLLNIKAILAGDLAGRSLEGFDDWTASLEMLTEAPKSREIRAGLLGGTGLGKSSLLNALMGFNIVPTSQSEACTAAICIYRWNSISENKKILRARITFKSWETVEAELDEMRQELEDLEEAQSLMGGVPDAGYDGRVADLNQQIIQVQNWSGLKRDEIKTWSPKQIINRSKTAFLDIFRRGRGDRSENTYKDIMADTKSDFSKLLKPYIDSSKAKAQDGKSFKFWPLVQLVEVFLKADMLKHGIQLVDLPGTHDALTSRSQIAQSYEHYLDKHIYVTPASRAVDNKAAADFIFSRNDSEALDMDDMLKGDSMCVAITKIDDIDCSSAETEFPTQEVRRVCEALAKLEGDDDYPTDEDSGDSKAMGLKRTGKSHATSNSSKRQKLGDEVATEHDNLSGMDAEELRFRLKELCIRARNEEMKVAVDDRLLKARGSAKNAQSPGDSLPAMYPVSSRAFQDFKKRSRTLESHGFPTPESTGIPQLREWLRQVSLPYREEWADGDIHHIQVLLDAADGWMHDDAADFPQLNDTQKTTIQLSLTRIAEELKEIINVRVRTRLRDNLSRMKPLRGSSLVTGKRGKYSRAGGPQIDKAFENLTKLVLGWRLKNPWGSIRDAEKRDYLHWSTYKACVRRQGGLFTRPARKGQEKSYVHWMADVQRAFWRGHSEFWKEEFTTRLPKLKSRVRTTVRRAFDHWVKEAFQGDSLPSAFQDRVRANMYKLEHLVEKYIADVRQRLQKFFLACRFKSQCLVSEFTEHMRPGFEAAMNHKGKGILKKQRAEVEGHAEKVGRDMFRELRNQLEDELAHDLREVSSDIHQLWVNKKTGCGTRIESILARIAKILCQGKGMEKLSEQINEDTKLQLNAEIGEWREDWRSVAVRLPHAEVTEELEEVEEAEPNIKMEEDAETGEVYEQFVTIKTEPVD</sequence>
<dbReference type="PANTHER" id="PTHR36681">
    <property type="entry name" value="NUCLEAR GTPASE, GERMINAL CENTER-ASSOCIATED, TANDEM DUPLICATE 3"/>
    <property type="match status" value="1"/>
</dbReference>
<feature type="domain" description="Dynamin N-terminal" evidence="2">
    <location>
        <begin position="89"/>
        <end position="333"/>
    </location>
</feature>
<dbReference type="Gene3D" id="3.40.50.300">
    <property type="entry name" value="P-loop containing nucleotide triphosphate hydrolases"/>
    <property type="match status" value="1"/>
</dbReference>
<keyword evidence="5" id="KW-1185">Reference proteome</keyword>
<feature type="compositionally biased region" description="Acidic residues" evidence="1">
    <location>
        <begin position="392"/>
        <end position="402"/>
    </location>
</feature>
<evidence type="ECO:0000259" key="3">
    <source>
        <dbReference type="Pfam" id="PF24564"/>
    </source>
</evidence>
<feature type="region of interest" description="Disordered" evidence="1">
    <location>
        <begin position="392"/>
        <end position="436"/>
    </location>
</feature>
<dbReference type="InterPro" id="IPR027417">
    <property type="entry name" value="P-loop_NTPase"/>
</dbReference>
<evidence type="ECO:0000259" key="2">
    <source>
        <dbReference type="Pfam" id="PF00350"/>
    </source>
</evidence>
<accession>A0A8H6NFH8</accession>
<dbReference type="Proteomes" id="UP000654918">
    <property type="component" value="Unassembled WGS sequence"/>
</dbReference>
<reference evidence="4" key="1">
    <citation type="journal article" date="2020" name="Phytopathology">
        <title>Genome Sequence Resources of Colletotrichum truncatum, C. plurivorum, C. musicola, and C. sojae: Four Species Pathogenic to Soybean (Glycine max).</title>
        <authorList>
            <person name="Rogerio F."/>
            <person name="Boufleur T.R."/>
            <person name="Ciampi-Guillardi M."/>
            <person name="Sukno S.A."/>
            <person name="Thon M.R."/>
            <person name="Massola Junior N.S."/>
            <person name="Baroncelli R."/>
        </authorList>
    </citation>
    <scope>NUCLEOTIDE SEQUENCE</scope>
    <source>
        <strain evidence="4">LFN00145</strain>
    </source>
</reference>
<evidence type="ECO:0000313" key="5">
    <source>
        <dbReference type="Proteomes" id="UP000654918"/>
    </source>
</evidence>
<organism evidence="4 5">
    <name type="scientific">Colletotrichum plurivorum</name>
    <dbReference type="NCBI Taxonomy" id="2175906"/>
    <lineage>
        <taxon>Eukaryota</taxon>
        <taxon>Fungi</taxon>
        <taxon>Dikarya</taxon>
        <taxon>Ascomycota</taxon>
        <taxon>Pezizomycotina</taxon>
        <taxon>Sordariomycetes</taxon>
        <taxon>Hypocreomycetidae</taxon>
        <taxon>Glomerellales</taxon>
        <taxon>Glomerellaceae</taxon>
        <taxon>Colletotrichum</taxon>
        <taxon>Colletotrichum orchidearum species complex</taxon>
    </lineage>
</organism>
<dbReference type="SUPFAM" id="SSF52540">
    <property type="entry name" value="P-loop containing nucleoside triphosphate hydrolases"/>
    <property type="match status" value="1"/>
</dbReference>
<dbReference type="InterPro" id="IPR056024">
    <property type="entry name" value="DUF7605"/>
</dbReference>
<dbReference type="EMBL" id="WIGO01000091">
    <property type="protein sequence ID" value="KAF6830641.1"/>
    <property type="molecule type" value="Genomic_DNA"/>
</dbReference>
<dbReference type="Pfam" id="PF24564">
    <property type="entry name" value="DUF7605"/>
    <property type="match status" value="1"/>
</dbReference>
<evidence type="ECO:0000256" key="1">
    <source>
        <dbReference type="SAM" id="MobiDB-lite"/>
    </source>
</evidence>
<proteinExistence type="predicted"/>
<dbReference type="InterPro" id="IPR045063">
    <property type="entry name" value="Dynamin_N"/>
</dbReference>
<feature type="domain" description="DUF7605" evidence="3">
    <location>
        <begin position="658"/>
        <end position="826"/>
    </location>
</feature>